<accession>A0A852M9S0</accession>
<keyword evidence="4" id="KW-0697">Rotamase</keyword>
<dbReference type="AlphaFoldDB" id="A0A852M9S0"/>
<evidence type="ECO:0000313" key="7">
    <source>
        <dbReference type="Proteomes" id="UP000632886"/>
    </source>
</evidence>
<dbReference type="InterPro" id="IPR042282">
    <property type="entry name" value="FKBP6/shu"/>
</dbReference>
<dbReference type="InterPro" id="IPR013105">
    <property type="entry name" value="TPR_2"/>
</dbReference>
<dbReference type="PANTHER" id="PTHR46674:SF1">
    <property type="entry name" value="INACTIVE PEPTIDYL-PROLYL CIS-TRANS ISOMERASE FKBP6"/>
    <property type="match status" value="1"/>
</dbReference>
<proteinExistence type="inferred from homology"/>
<evidence type="ECO:0000313" key="6">
    <source>
        <dbReference type="EMBL" id="NXX97100.1"/>
    </source>
</evidence>
<dbReference type="GO" id="GO:0007283">
    <property type="term" value="P:spermatogenesis"/>
    <property type="evidence" value="ECO:0007669"/>
    <property type="project" value="TreeGrafter"/>
</dbReference>
<dbReference type="SMART" id="SM00028">
    <property type="entry name" value="TPR"/>
    <property type="match status" value="3"/>
</dbReference>
<gene>
    <name evidence="6" type="primary">Fkbp6</name>
    <name evidence="6" type="ORF">CENBEN_R00931</name>
</gene>
<dbReference type="PANTHER" id="PTHR46674">
    <property type="entry name" value="INACTIVE PEPTIDYL-PROLYL CIS-TRANS ISOMERASE FKBP6"/>
    <property type="match status" value="1"/>
</dbReference>
<organism evidence="6 7">
    <name type="scientific">Centropus bengalensis</name>
    <name type="common">lesser coucal</name>
    <dbReference type="NCBI Taxonomy" id="1463675"/>
    <lineage>
        <taxon>Eukaryota</taxon>
        <taxon>Metazoa</taxon>
        <taxon>Chordata</taxon>
        <taxon>Craniata</taxon>
        <taxon>Vertebrata</taxon>
        <taxon>Euteleostomi</taxon>
        <taxon>Archelosauria</taxon>
        <taxon>Archosauria</taxon>
        <taxon>Dinosauria</taxon>
        <taxon>Saurischia</taxon>
        <taxon>Theropoda</taxon>
        <taxon>Coelurosauria</taxon>
        <taxon>Aves</taxon>
        <taxon>Neognathae</taxon>
        <taxon>Neoaves</taxon>
        <taxon>Otidimorphae</taxon>
        <taxon>Cuculiformes</taxon>
        <taxon>Centropidae</taxon>
        <taxon>Centropus</taxon>
    </lineage>
</organism>
<dbReference type="Gene3D" id="3.10.50.40">
    <property type="match status" value="1"/>
</dbReference>
<feature type="non-terminal residue" evidence="6">
    <location>
        <position position="243"/>
    </location>
</feature>
<comment type="caution">
    <text evidence="6">The sequence shown here is derived from an EMBL/GenBank/DDBJ whole genome shotgun (WGS) entry which is preliminary data.</text>
</comment>
<feature type="domain" description="PPIase FKBP-type" evidence="5">
    <location>
        <begin position="1"/>
        <end position="89"/>
    </location>
</feature>
<dbReference type="Proteomes" id="UP000632886">
    <property type="component" value="Unassembled WGS sequence"/>
</dbReference>
<dbReference type="EC" id="5.2.1.8" evidence="4"/>
<dbReference type="GO" id="GO:0051879">
    <property type="term" value="F:Hsp90 protein binding"/>
    <property type="evidence" value="ECO:0007669"/>
    <property type="project" value="TreeGrafter"/>
</dbReference>
<dbReference type="InterPro" id="IPR019734">
    <property type="entry name" value="TPR_rpt"/>
</dbReference>
<dbReference type="PROSITE" id="PS50059">
    <property type="entry name" value="FKBP_PPIASE"/>
    <property type="match status" value="1"/>
</dbReference>
<dbReference type="GO" id="GO:0005737">
    <property type="term" value="C:cytoplasm"/>
    <property type="evidence" value="ECO:0007669"/>
    <property type="project" value="TreeGrafter"/>
</dbReference>
<dbReference type="EMBL" id="WBNK01001309">
    <property type="protein sequence ID" value="NXX97100.1"/>
    <property type="molecule type" value="Genomic_DNA"/>
</dbReference>
<sequence length="243" mass="27567">SGCTVKYSGYLEHGDSPFCTNCHSRFPGLMKLGKDVTLQGLEMGLLTMKKGEVARFVFTPDYAYGQRGCPPLIPPSATVMFEVELLDFLDTDESDTFFELTAEQQGTFPLQKVLKVADTERQFGNYLFRKQLFQAAKDRYKRVLSVLGRSPSSEDERQQIDASRLLVLLNLALTYLKLERPDKALACGEEALEINQRNAKALFRCGQACLCMTEYKRAQDFLVRAQHVEPFNRDINNELKKLA</sequence>
<keyword evidence="7" id="KW-1185">Reference proteome</keyword>
<dbReference type="InterPro" id="IPR046357">
    <property type="entry name" value="PPIase_dom_sf"/>
</dbReference>
<evidence type="ECO:0000256" key="3">
    <source>
        <dbReference type="ARBA" id="ARBA00022803"/>
    </source>
</evidence>
<protein>
    <recommendedName>
        <fullName evidence="4">peptidylprolyl isomerase</fullName>
        <ecNumber evidence="4">5.2.1.8</ecNumber>
    </recommendedName>
</protein>
<feature type="non-terminal residue" evidence="6">
    <location>
        <position position="1"/>
    </location>
</feature>
<keyword evidence="4 6" id="KW-0413">Isomerase</keyword>
<dbReference type="Gene3D" id="1.25.40.10">
    <property type="entry name" value="Tetratricopeptide repeat domain"/>
    <property type="match status" value="1"/>
</dbReference>
<comment type="catalytic activity">
    <reaction evidence="4">
        <text>[protein]-peptidylproline (omega=180) = [protein]-peptidylproline (omega=0)</text>
        <dbReference type="Rhea" id="RHEA:16237"/>
        <dbReference type="Rhea" id="RHEA-COMP:10747"/>
        <dbReference type="Rhea" id="RHEA-COMP:10748"/>
        <dbReference type="ChEBI" id="CHEBI:83833"/>
        <dbReference type="ChEBI" id="CHEBI:83834"/>
        <dbReference type="EC" id="5.2.1.8"/>
    </reaction>
</comment>
<dbReference type="InterPro" id="IPR011990">
    <property type="entry name" value="TPR-like_helical_dom_sf"/>
</dbReference>
<dbReference type="InterPro" id="IPR001179">
    <property type="entry name" value="PPIase_FKBP_dom"/>
</dbReference>
<evidence type="ECO:0000256" key="2">
    <source>
        <dbReference type="ARBA" id="ARBA00022737"/>
    </source>
</evidence>
<dbReference type="Pfam" id="PF07719">
    <property type="entry name" value="TPR_2"/>
    <property type="match status" value="1"/>
</dbReference>
<dbReference type="SUPFAM" id="SSF48452">
    <property type="entry name" value="TPR-like"/>
    <property type="match status" value="1"/>
</dbReference>
<evidence type="ECO:0000256" key="1">
    <source>
        <dbReference type="ARBA" id="ARBA00009648"/>
    </source>
</evidence>
<dbReference type="GO" id="GO:0034587">
    <property type="term" value="P:piRNA processing"/>
    <property type="evidence" value="ECO:0007669"/>
    <property type="project" value="TreeGrafter"/>
</dbReference>
<reference evidence="6 7" key="1">
    <citation type="submission" date="2020-02" db="EMBL/GenBank/DDBJ databases">
        <title>Bird 10,000 Genomes (B10K) Project - Family phase.</title>
        <authorList>
            <person name="Zhang G."/>
        </authorList>
    </citation>
    <scope>NUCLEOTIDE SEQUENCE [LARGE SCALE GENOMIC DNA]</scope>
    <source>
        <strain evidence="6">B10K-DU-017-21</strain>
    </source>
</reference>
<evidence type="ECO:0000256" key="4">
    <source>
        <dbReference type="PROSITE-ProRule" id="PRU00277"/>
    </source>
</evidence>
<dbReference type="GO" id="GO:0003755">
    <property type="term" value="F:peptidyl-prolyl cis-trans isomerase activity"/>
    <property type="evidence" value="ECO:0007669"/>
    <property type="project" value="UniProtKB-KW"/>
</dbReference>
<name>A0A852M9S0_9AVES</name>
<dbReference type="SUPFAM" id="SSF54534">
    <property type="entry name" value="FKBP-like"/>
    <property type="match status" value="1"/>
</dbReference>
<keyword evidence="2" id="KW-0677">Repeat</keyword>
<evidence type="ECO:0000259" key="5">
    <source>
        <dbReference type="PROSITE" id="PS50059"/>
    </source>
</evidence>
<comment type="similarity">
    <text evidence="1">Belongs to the FKBP6 family.</text>
</comment>
<keyword evidence="3" id="KW-0802">TPR repeat</keyword>
<dbReference type="Pfam" id="PF00254">
    <property type="entry name" value="FKBP_C"/>
    <property type="match status" value="1"/>
</dbReference>